<feature type="signal peptide" evidence="1">
    <location>
        <begin position="1"/>
        <end position="23"/>
    </location>
</feature>
<dbReference type="PANTHER" id="PTHR43649:SF12">
    <property type="entry name" value="DIACETYLCHITOBIOSE BINDING PROTEIN DASA"/>
    <property type="match status" value="1"/>
</dbReference>
<accession>A0A4R1RI55</accession>
<dbReference type="InterPro" id="IPR050490">
    <property type="entry name" value="Bact_solute-bd_prot1"/>
</dbReference>
<proteinExistence type="predicted"/>
<dbReference type="PANTHER" id="PTHR43649">
    <property type="entry name" value="ARABINOSE-BINDING PROTEIN-RELATED"/>
    <property type="match status" value="1"/>
</dbReference>
<evidence type="ECO:0000313" key="3">
    <source>
        <dbReference type="Proteomes" id="UP000295008"/>
    </source>
</evidence>
<sequence>MKKLFIVLLSAVFFGSMLTAGYAKEPVKIRIAYYADQKPAENMAGIINEFQKAHPNVKVQISWTDWDSHYEKLKTELAAGGGPTVYLLDSVYIQGYAGRGLLEDLSRRVKIFSKEKYSGLDAVKDPRGKSWAVPQGIQLQVLYYNKDMFDKAGVKYPTANWTTDDMLAAAKKLTLDTNGDGKIDQWGICLPNHIRWGWYSLIRTFGGDVMDKTRTRSTIKKDPRVKAALQFMHDTWYKYKVSPTLKDAEGVLTPKYHTYFARKIVAMWMDNFSRRIDSDQAGINYDIQFVPKGPGPKGTRYSAIVANSWVLNKAAFKAEKDAGWEFIKFYMSDKGQSMYAEGGEALPSSKAACAAMLKKLGKPEHNLIYLDSMKYTDTMGENAVWEEWYQVVQDGLQEYLTNRVPLDDCLNKLDSNLQKVLDDWYKKK</sequence>
<organism evidence="2 3">
    <name type="scientific">Hydrogenispora ethanolica</name>
    <dbReference type="NCBI Taxonomy" id="1082276"/>
    <lineage>
        <taxon>Bacteria</taxon>
        <taxon>Bacillati</taxon>
        <taxon>Bacillota</taxon>
        <taxon>Hydrogenispora</taxon>
    </lineage>
</organism>
<gene>
    <name evidence="2" type="ORF">EDC14_101770</name>
</gene>
<dbReference type="SUPFAM" id="SSF53850">
    <property type="entry name" value="Periplasmic binding protein-like II"/>
    <property type="match status" value="1"/>
</dbReference>
<dbReference type="RefSeq" id="WP_132014996.1">
    <property type="nucleotide sequence ID" value="NZ_SLUN01000017.1"/>
</dbReference>
<evidence type="ECO:0000256" key="1">
    <source>
        <dbReference type="SAM" id="SignalP"/>
    </source>
</evidence>
<name>A0A4R1RI55_HYDET</name>
<evidence type="ECO:0000313" key="2">
    <source>
        <dbReference type="EMBL" id="TCL65322.1"/>
    </source>
</evidence>
<dbReference type="Pfam" id="PF01547">
    <property type="entry name" value="SBP_bac_1"/>
    <property type="match status" value="1"/>
</dbReference>
<reference evidence="2 3" key="1">
    <citation type="submission" date="2019-03" db="EMBL/GenBank/DDBJ databases">
        <title>Genomic Encyclopedia of Type Strains, Phase IV (KMG-IV): sequencing the most valuable type-strain genomes for metagenomic binning, comparative biology and taxonomic classification.</title>
        <authorList>
            <person name="Goeker M."/>
        </authorList>
    </citation>
    <scope>NUCLEOTIDE SEQUENCE [LARGE SCALE GENOMIC DNA]</scope>
    <source>
        <strain evidence="2 3">LX-B</strain>
    </source>
</reference>
<keyword evidence="1" id="KW-0732">Signal</keyword>
<dbReference type="Proteomes" id="UP000295008">
    <property type="component" value="Unassembled WGS sequence"/>
</dbReference>
<keyword evidence="3" id="KW-1185">Reference proteome</keyword>
<comment type="caution">
    <text evidence="2">The sequence shown here is derived from an EMBL/GenBank/DDBJ whole genome shotgun (WGS) entry which is preliminary data.</text>
</comment>
<dbReference type="InterPro" id="IPR006059">
    <property type="entry name" value="SBP"/>
</dbReference>
<dbReference type="EMBL" id="SLUN01000017">
    <property type="protein sequence ID" value="TCL65322.1"/>
    <property type="molecule type" value="Genomic_DNA"/>
</dbReference>
<dbReference type="CDD" id="cd13585">
    <property type="entry name" value="PBP2_TMBP_like"/>
    <property type="match status" value="1"/>
</dbReference>
<dbReference type="Gene3D" id="3.40.190.10">
    <property type="entry name" value="Periplasmic binding protein-like II"/>
    <property type="match status" value="1"/>
</dbReference>
<protein>
    <submittedName>
        <fullName evidence="2">Carbohydrate ABC transporter substrate-binding protein (CUT1 family)</fullName>
    </submittedName>
</protein>
<dbReference type="AlphaFoldDB" id="A0A4R1RI55"/>
<dbReference type="OrthoDB" id="9782846at2"/>
<feature type="chain" id="PRO_5038510895" evidence="1">
    <location>
        <begin position="24"/>
        <end position="428"/>
    </location>
</feature>